<reference evidence="9" key="3">
    <citation type="submission" date="2025-09" db="UniProtKB">
        <authorList>
            <consortium name="Ensembl"/>
        </authorList>
    </citation>
    <scope>IDENTIFICATION</scope>
</reference>
<comment type="caution">
    <text evidence="7">Lacks conserved residue(s) required for the propagation of feature annotation.</text>
</comment>
<dbReference type="GO" id="GO:0005576">
    <property type="term" value="C:extracellular region"/>
    <property type="evidence" value="ECO:0007669"/>
    <property type="project" value="UniProtKB-SubCell"/>
</dbReference>
<dbReference type="Gene3D" id="2.10.90.10">
    <property type="entry name" value="Cystine-knot cytokines"/>
    <property type="match status" value="1"/>
</dbReference>
<dbReference type="EMBL" id="AFYH01054579">
    <property type="status" value="NOT_ANNOTATED_CDS"/>
    <property type="molecule type" value="Genomic_DNA"/>
</dbReference>
<evidence type="ECO:0000256" key="7">
    <source>
        <dbReference type="PROSITE-ProRule" id="PRU00039"/>
    </source>
</evidence>
<reference evidence="9" key="2">
    <citation type="submission" date="2025-08" db="UniProtKB">
        <authorList>
            <consortium name="Ensembl"/>
        </authorList>
    </citation>
    <scope>IDENTIFICATION</scope>
</reference>
<dbReference type="GO" id="GO:0003002">
    <property type="term" value="P:regionalization"/>
    <property type="evidence" value="ECO:0007669"/>
    <property type="project" value="UniProtKB-ARBA"/>
</dbReference>
<dbReference type="InterPro" id="IPR016860">
    <property type="entry name" value="Cerberus"/>
</dbReference>
<dbReference type="PANTHER" id="PTHR15273">
    <property type="entry name" value="DAN DOMAIN FAMILY MEMBER 5"/>
    <property type="match status" value="1"/>
</dbReference>
<dbReference type="Ensembl" id="ENSLACT00000017698.1">
    <property type="protein sequence ID" value="ENSLACP00000017568.1"/>
    <property type="gene ID" value="ENSLACG00000015475.1"/>
</dbReference>
<dbReference type="AlphaFoldDB" id="H3B6P7"/>
<dbReference type="SMART" id="SM00041">
    <property type="entry name" value="CT"/>
    <property type="match status" value="1"/>
</dbReference>
<dbReference type="PROSITE" id="PS01225">
    <property type="entry name" value="CTCK_2"/>
    <property type="match status" value="1"/>
</dbReference>
<sequence>MICFSVKILLAALCILGCCLAHKGKQLDEEDERSSASGYRFDENSSNKPVVQGDVKVVEITPDFFSQLLPFRRSEEDSAEKRSFTAQFLGLRRSAPQALKTQGRPKLEEDTEIKRRKGLEMWSRAMEMGSGKVKEMVLPLSQTEASRSSCKAIPFIQNISEPKCETITIQNRFCFGQCSSFYIPDSSERRLLHSCSRCAPSKVRKTIVSLKCHNGIIADREATHIEECECEAQNEAELLYHLNKLNS</sequence>
<dbReference type="Bgee" id="ENSLACG00000015475">
    <property type="expression patterns" value="Expressed in chordate pharynx"/>
</dbReference>
<reference evidence="10" key="1">
    <citation type="submission" date="2011-08" db="EMBL/GenBank/DDBJ databases">
        <title>The draft genome of Latimeria chalumnae.</title>
        <authorList>
            <person name="Di Palma F."/>
            <person name="Alfoldi J."/>
            <person name="Johnson J."/>
            <person name="Berlin A."/>
            <person name="Gnerre S."/>
            <person name="Jaffe D."/>
            <person name="MacCallum I."/>
            <person name="Young S."/>
            <person name="Walker B.J."/>
            <person name="Lander E."/>
            <person name="Lindblad-Toh K."/>
        </authorList>
    </citation>
    <scope>NUCLEOTIDE SEQUENCE [LARGE SCALE GENOMIC DNA]</scope>
    <source>
        <strain evidence="10">Wild caught</strain>
    </source>
</reference>
<keyword evidence="3 6" id="KW-0964">Secreted</keyword>
<evidence type="ECO:0000256" key="2">
    <source>
        <dbReference type="ARBA" id="ARBA00007872"/>
    </source>
</evidence>
<dbReference type="Pfam" id="PF03045">
    <property type="entry name" value="DAN"/>
    <property type="match status" value="1"/>
</dbReference>
<keyword evidence="10" id="KW-1185">Reference proteome</keyword>
<dbReference type="InterPro" id="IPR006207">
    <property type="entry name" value="Cys_knot_C"/>
</dbReference>
<protein>
    <submittedName>
        <fullName evidence="9">DAN domain BMP antagonist family member 5</fullName>
    </submittedName>
</protein>
<feature type="chain" id="PRO_5024527916" evidence="6">
    <location>
        <begin position="22"/>
        <end position="247"/>
    </location>
</feature>
<evidence type="ECO:0000313" key="9">
    <source>
        <dbReference type="Ensembl" id="ENSLACP00000017568.1"/>
    </source>
</evidence>
<accession>H3B6P7</accession>
<dbReference type="InterPro" id="IPR004133">
    <property type="entry name" value="DAN_dom"/>
</dbReference>
<dbReference type="InParanoid" id="H3B6P7"/>
<keyword evidence="5 7" id="KW-1015">Disulfide bond</keyword>
<dbReference type="GO" id="GO:0032926">
    <property type="term" value="P:negative regulation of activin receptor signaling pathway"/>
    <property type="evidence" value="ECO:0007669"/>
    <property type="project" value="UniProtKB-ARBA"/>
</dbReference>
<comment type="similarity">
    <text evidence="2 6">Belongs to the DAN family.</text>
</comment>
<feature type="signal peptide" evidence="6">
    <location>
        <begin position="1"/>
        <end position="21"/>
    </location>
</feature>
<evidence type="ECO:0000256" key="5">
    <source>
        <dbReference type="ARBA" id="ARBA00023157"/>
    </source>
</evidence>
<proteinExistence type="inferred from homology"/>
<dbReference type="eggNOG" id="ENOG502RZ3T">
    <property type="taxonomic scope" value="Eukaryota"/>
</dbReference>
<comment type="subcellular location">
    <subcellularLocation>
        <location evidence="1 6">Secreted</location>
    </subcellularLocation>
</comment>
<organism evidence="9 10">
    <name type="scientific">Latimeria chalumnae</name>
    <name type="common">Coelacanth</name>
    <dbReference type="NCBI Taxonomy" id="7897"/>
    <lineage>
        <taxon>Eukaryota</taxon>
        <taxon>Metazoa</taxon>
        <taxon>Chordata</taxon>
        <taxon>Craniata</taxon>
        <taxon>Vertebrata</taxon>
        <taxon>Euteleostomi</taxon>
        <taxon>Coelacanthiformes</taxon>
        <taxon>Coelacanthidae</taxon>
        <taxon>Latimeria</taxon>
    </lineage>
</organism>
<evidence type="ECO:0000256" key="4">
    <source>
        <dbReference type="ARBA" id="ARBA00022729"/>
    </source>
</evidence>
<name>H3B6P7_LATCH</name>
<evidence type="ECO:0000256" key="1">
    <source>
        <dbReference type="ARBA" id="ARBA00004613"/>
    </source>
</evidence>
<dbReference type="PANTHER" id="PTHR15273:SF8">
    <property type="entry name" value="CERBERUS"/>
    <property type="match status" value="1"/>
</dbReference>
<dbReference type="PIRSF" id="PIRSF027807">
    <property type="entry name" value="Cerberus"/>
    <property type="match status" value="1"/>
</dbReference>
<dbReference type="GeneTree" id="ENSGT00530000063926"/>
<dbReference type="HOGENOM" id="CLU_095194_0_0_1"/>
<evidence type="ECO:0000259" key="8">
    <source>
        <dbReference type="PROSITE" id="PS01225"/>
    </source>
</evidence>
<dbReference type="GO" id="GO:0048513">
    <property type="term" value="P:animal organ development"/>
    <property type="evidence" value="ECO:0007669"/>
    <property type="project" value="UniProtKB-ARBA"/>
</dbReference>
<dbReference type="Proteomes" id="UP000008672">
    <property type="component" value="Unassembled WGS sequence"/>
</dbReference>
<dbReference type="STRING" id="7897.ENSLACP00000017568"/>
<evidence type="ECO:0000256" key="6">
    <source>
        <dbReference type="PIRNR" id="PIRNR027807"/>
    </source>
</evidence>
<gene>
    <name evidence="9" type="primary">LOC102353718</name>
</gene>
<feature type="disulfide bond" evidence="7">
    <location>
        <begin position="178"/>
        <end position="230"/>
    </location>
</feature>
<feature type="domain" description="CTCK" evidence="8">
    <location>
        <begin position="150"/>
        <end position="237"/>
    </location>
</feature>
<evidence type="ECO:0000313" key="10">
    <source>
        <dbReference type="Proteomes" id="UP000008672"/>
    </source>
</evidence>
<evidence type="ECO:0000256" key="3">
    <source>
        <dbReference type="ARBA" id="ARBA00022525"/>
    </source>
</evidence>
<feature type="disulfide bond" evidence="7">
    <location>
        <begin position="174"/>
        <end position="228"/>
    </location>
</feature>
<dbReference type="InterPro" id="IPR029034">
    <property type="entry name" value="Cystine-knot_cytokine"/>
</dbReference>
<keyword evidence="4 6" id="KW-0732">Signal</keyword>